<dbReference type="OMA" id="VHASITW"/>
<keyword evidence="6" id="KW-1133">Transmembrane helix</keyword>
<feature type="transmembrane region" description="Helical" evidence="6">
    <location>
        <begin position="6"/>
        <end position="28"/>
    </location>
</feature>
<dbReference type="AlphaFoldDB" id="T1G3H1"/>
<dbReference type="OrthoDB" id="6081913at2759"/>
<dbReference type="PANTHER" id="PTHR24300">
    <property type="entry name" value="CYTOCHROME P450 508A4-RELATED"/>
    <property type="match status" value="1"/>
</dbReference>
<keyword evidence="9" id="KW-1185">Reference proteome</keyword>
<reference evidence="9" key="1">
    <citation type="submission" date="2012-12" db="EMBL/GenBank/DDBJ databases">
        <authorList>
            <person name="Hellsten U."/>
            <person name="Grimwood J."/>
            <person name="Chapman J.A."/>
            <person name="Shapiro H."/>
            <person name="Aerts A."/>
            <person name="Otillar R.P."/>
            <person name="Terry A.Y."/>
            <person name="Boore J.L."/>
            <person name="Simakov O."/>
            <person name="Marletaz F."/>
            <person name="Cho S.-J."/>
            <person name="Edsinger-Gonzales E."/>
            <person name="Havlak P."/>
            <person name="Kuo D.-H."/>
            <person name="Larsson T."/>
            <person name="Lv J."/>
            <person name="Arendt D."/>
            <person name="Savage R."/>
            <person name="Osoegawa K."/>
            <person name="de Jong P."/>
            <person name="Lindberg D.R."/>
            <person name="Seaver E.C."/>
            <person name="Weisblat D.A."/>
            <person name="Putnam N.H."/>
            <person name="Grigoriev I.V."/>
            <person name="Rokhsar D.S."/>
        </authorList>
    </citation>
    <scope>NUCLEOTIDE SEQUENCE</scope>
</reference>
<dbReference type="PROSITE" id="PS00086">
    <property type="entry name" value="CYTOCHROME_P450"/>
    <property type="match status" value="1"/>
</dbReference>
<dbReference type="HOGENOM" id="CLU_001570_22_0_1"/>
<evidence type="ECO:0000256" key="4">
    <source>
        <dbReference type="PIRSR" id="PIRSR602401-1"/>
    </source>
</evidence>
<dbReference type="PRINTS" id="PR00385">
    <property type="entry name" value="P450"/>
</dbReference>
<evidence type="ECO:0000313" key="8">
    <source>
        <dbReference type="EnsemblMetazoa" id="HelroP78899"/>
    </source>
</evidence>
<dbReference type="PRINTS" id="PR00463">
    <property type="entry name" value="EP450I"/>
</dbReference>
<sequence length="500" mass="57825">MTILETIAIYVGSFIVSWLCYQIFWGCYKTRKDDSKIKRPPCLPHIPLLGSLPFISDPKRLHVYFLNKSKKIGNIIGCYMGQEYMVILNGRQTIEKAFVGRALAFSSRPTFYLTSLYNPGQKGLGEHPYNETFKKYHKACLNVLRKFGLGEEMMESRVKTEVEHLIQRIKVRKGQPFYPSVDVTATFFNVISSILYGKRWSVDDPEFHYITELSDIIVNKFILNILPVLRFVPYFKGQFTELVEAVKKWDQFIEKNIHSILNGIRGETFSKKFEEELKLHSNDSNVKTLVDKEQHKMMIKDLMIAGTETSANTVLWFLYFMANHQDVQQQMRDELDRVVGLKRYPSLEDKPKLLITEACTLEVMRIKTLAPLAIPHMTLSDVVVDGVLIPKNVTVLANLYSAHMDPDVWDEPEKFRIERFLNEDQTEIVNKSHVIPFSIGKRSCIGEPLARQELFLVVSTLIQQFQILPPEGEDMVVVNEMYGLTVYPSPFNIRLVERIH</sequence>
<dbReference type="InParanoid" id="T1G3H1"/>
<dbReference type="GO" id="GO:0005506">
    <property type="term" value="F:iron ion binding"/>
    <property type="evidence" value="ECO:0007669"/>
    <property type="project" value="InterPro"/>
</dbReference>
<dbReference type="RefSeq" id="XP_009017087.1">
    <property type="nucleotide sequence ID" value="XM_009018839.1"/>
</dbReference>
<dbReference type="GO" id="GO:0006805">
    <property type="term" value="P:xenobiotic metabolic process"/>
    <property type="evidence" value="ECO:0000318"/>
    <property type="project" value="GO_Central"/>
</dbReference>
<feature type="binding site" description="axial binding residue" evidence="4">
    <location>
        <position position="444"/>
    </location>
    <ligand>
        <name>heme</name>
        <dbReference type="ChEBI" id="CHEBI:30413"/>
    </ligand>
    <ligandPart>
        <name>Fe</name>
        <dbReference type="ChEBI" id="CHEBI:18248"/>
    </ligandPart>
</feature>
<dbReference type="GO" id="GO:0006082">
    <property type="term" value="P:organic acid metabolic process"/>
    <property type="evidence" value="ECO:0000318"/>
    <property type="project" value="GO_Central"/>
</dbReference>
<reference evidence="7 9" key="2">
    <citation type="journal article" date="2013" name="Nature">
        <title>Insights into bilaterian evolution from three spiralian genomes.</title>
        <authorList>
            <person name="Simakov O."/>
            <person name="Marletaz F."/>
            <person name="Cho S.J."/>
            <person name="Edsinger-Gonzales E."/>
            <person name="Havlak P."/>
            <person name="Hellsten U."/>
            <person name="Kuo D.H."/>
            <person name="Larsson T."/>
            <person name="Lv J."/>
            <person name="Arendt D."/>
            <person name="Savage R."/>
            <person name="Osoegawa K."/>
            <person name="de Jong P."/>
            <person name="Grimwood J."/>
            <person name="Chapman J.A."/>
            <person name="Shapiro H."/>
            <person name="Aerts A."/>
            <person name="Otillar R.P."/>
            <person name="Terry A.Y."/>
            <person name="Boore J.L."/>
            <person name="Grigoriev I.V."/>
            <person name="Lindberg D.R."/>
            <person name="Seaver E.C."/>
            <person name="Weisblat D.A."/>
            <person name="Putnam N.H."/>
            <person name="Rokhsar D.S."/>
        </authorList>
    </citation>
    <scope>NUCLEOTIDE SEQUENCE</scope>
</reference>
<dbReference type="FunCoup" id="T1G3H1">
    <property type="interactions" value="122"/>
</dbReference>
<evidence type="ECO:0000256" key="6">
    <source>
        <dbReference type="SAM" id="Phobius"/>
    </source>
</evidence>
<dbReference type="GO" id="GO:0020037">
    <property type="term" value="F:heme binding"/>
    <property type="evidence" value="ECO:0000318"/>
    <property type="project" value="GO_Central"/>
</dbReference>
<keyword evidence="6" id="KW-0812">Transmembrane</keyword>
<evidence type="ECO:0000313" key="9">
    <source>
        <dbReference type="Proteomes" id="UP000015101"/>
    </source>
</evidence>
<dbReference type="PANTHER" id="PTHR24300:SF403">
    <property type="entry name" value="CYTOCHROME P450 306A1"/>
    <property type="match status" value="1"/>
</dbReference>
<dbReference type="Gene3D" id="1.10.630.10">
    <property type="entry name" value="Cytochrome P450"/>
    <property type="match status" value="1"/>
</dbReference>
<evidence type="ECO:0000313" key="7">
    <source>
        <dbReference type="EMBL" id="ESO04508.1"/>
    </source>
</evidence>
<keyword evidence="3 4" id="KW-0408">Iron</keyword>
<evidence type="ECO:0000256" key="5">
    <source>
        <dbReference type="RuleBase" id="RU000461"/>
    </source>
</evidence>
<dbReference type="GeneID" id="20215619"/>
<dbReference type="InterPro" id="IPR001128">
    <property type="entry name" value="Cyt_P450"/>
</dbReference>
<evidence type="ECO:0000256" key="1">
    <source>
        <dbReference type="ARBA" id="ARBA00010617"/>
    </source>
</evidence>
<dbReference type="EMBL" id="AMQM01004087">
    <property type="status" value="NOT_ANNOTATED_CDS"/>
    <property type="molecule type" value="Genomic_DNA"/>
</dbReference>
<keyword evidence="4 5" id="KW-0349">Heme</keyword>
<dbReference type="eggNOG" id="KOG0156">
    <property type="taxonomic scope" value="Eukaryota"/>
</dbReference>
<dbReference type="STRING" id="6412.T1G3H1"/>
<dbReference type="EnsemblMetazoa" id="HelroT78899">
    <property type="protein sequence ID" value="HelroP78899"/>
    <property type="gene ID" value="HelroG78899"/>
</dbReference>
<dbReference type="GO" id="GO:0008202">
    <property type="term" value="P:steroid metabolic process"/>
    <property type="evidence" value="ECO:0000318"/>
    <property type="project" value="GO_Central"/>
</dbReference>
<dbReference type="Pfam" id="PF00067">
    <property type="entry name" value="p450"/>
    <property type="match status" value="1"/>
</dbReference>
<dbReference type="GO" id="GO:0005737">
    <property type="term" value="C:cytoplasm"/>
    <property type="evidence" value="ECO:0000318"/>
    <property type="project" value="GO_Central"/>
</dbReference>
<organism evidence="8 9">
    <name type="scientific">Helobdella robusta</name>
    <name type="common">Californian leech</name>
    <dbReference type="NCBI Taxonomy" id="6412"/>
    <lineage>
        <taxon>Eukaryota</taxon>
        <taxon>Metazoa</taxon>
        <taxon>Spiralia</taxon>
        <taxon>Lophotrochozoa</taxon>
        <taxon>Annelida</taxon>
        <taxon>Clitellata</taxon>
        <taxon>Hirudinea</taxon>
        <taxon>Rhynchobdellida</taxon>
        <taxon>Glossiphoniidae</taxon>
        <taxon>Helobdella</taxon>
    </lineage>
</organism>
<evidence type="ECO:0000256" key="2">
    <source>
        <dbReference type="ARBA" id="ARBA00022723"/>
    </source>
</evidence>
<dbReference type="SUPFAM" id="SSF48264">
    <property type="entry name" value="Cytochrome P450"/>
    <property type="match status" value="1"/>
</dbReference>
<gene>
    <name evidence="8" type="primary">20215619</name>
    <name evidence="7" type="ORF">HELRODRAFT_78899</name>
</gene>
<accession>T1G3H1</accession>
<keyword evidence="6" id="KW-0472">Membrane</keyword>
<keyword evidence="5" id="KW-0503">Monooxygenase</keyword>
<proteinExistence type="inferred from homology"/>
<keyword evidence="2 4" id="KW-0479">Metal-binding</keyword>
<dbReference type="EMBL" id="KB096457">
    <property type="protein sequence ID" value="ESO04508.1"/>
    <property type="molecule type" value="Genomic_DNA"/>
</dbReference>
<dbReference type="InterPro" id="IPR017972">
    <property type="entry name" value="Cyt_P450_CS"/>
</dbReference>
<dbReference type="InterPro" id="IPR050182">
    <property type="entry name" value="Cytochrome_P450_fam2"/>
</dbReference>
<reference evidence="8" key="3">
    <citation type="submission" date="2015-06" db="UniProtKB">
        <authorList>
            <consortium name="EnsemblMetazoa"/>
        </authorList>
    </citation>
    <scope>IDENTIFICATION</scope>
</reference>
<dbReference type="GO" id="GO:0008395">
    <property type="term" value="F:steroid hydroxylase activity"/>
    <property type="evidence" value="ECO:0000318"/>
    <property type="project" value="GO_Central"/>
</dbReference>
<dbReference type="GO" id="GO:0016712">
    <property type="term" value="F:oxidoreductase activity, acting on paired donors, with incorporation or reduction of molecular oxygen, reduced flavin or flavoprotein as one donor, and incorporation of one atom of oxygen"/>
    <property type="evidence" value="ECO:0000318"/>
    <property type="project" value="GO_Central"/>
</dbReference>
<name>T1G3H1_HELRO</name>
<comment type="cofactor">
    <cofactor evidence="4">
        <name>heme</name>
        <dbReference type="ChEBI" id="CHEBI:30413"/>
    </cofactor>
</comment>
<dbReference type="InterPro" id="IPR002401">
    <property type="entry name" value="Cyt_P450_E_grp-I"/>
</dbReference>
<dbReference type="Proteomes" id="UP000015101">
    <property type="component" value="Unassembled WGS sequence"/>
</dbReference>
<dbReference type="KEGG" id="hro:HELRODRAFT_78899"/>
<dbReference type="FunFam" id="1.10.630.10:FF:000101">
    <property type="entry name" value="Uncharacterized protein"/>
    <property type="match status" value="1"/>
</dbReference>
<dbReference type="InterPro" id="IPR036396">
    <property type="entry name" value="Cyt_P450_sf"/>
</dbReference>
<protein>
    <submittedName>
        <fullName evidence="7 8">Uncharacterized protein</fullName>
    </submittedName>
</protein>
<keyword evidence="5" id="KW-0560">Oxidoreductase</keyword>
<dbReference type="CTD" id="20215619"/>
<evidence type="ECO:0000256" key="3">
    <source>
        <dbReference type="ARBA" id="ARBA00023004"/>
    </source>
</evidence>
<comment type="similarity">
    <text evidence="1 5">Belongs to the cytochrome P450 family.</text>
</comment>